<dbReference type="AlphaFoldDB" id="A0A372IR99"/>
<protein>
    <submittedName>
        <fullName evidence="1">Uncharacterized protein</fullName>
    </submittedName>
</protein>
<gene>
    <name evidence="1" type="ORF">D0Y96_04630</name>
</gene>
<evidence type="ECO:0000313" key="2">
    <source>
        <dbReference type="Proteomes" id="UP000264702"/>
    </source>
</evidence>
<dbReference type="Proteomes" id="UP000264702">
    <property type="component" value="Unassembled WGS sequence"/>
</dbReference>
<name>A0A372IR99_9BACT</name>
<dbReference type="EMBL" id="QVQT01000002">
    <property type="protein sequence ID" value="RFU17445.1"/>
    <property type="molecule type" value="Genomic_DNA"/>
</dbReference>
<comment type="caution">
    <text evidence="1">The sequence shown here is derived from an EMBL/GenBank/DDBJ whole genome shotgun (WGS) entry which is preliminary data.</text>
</comment>
<accession>A0A372IR99</accession>
<sequence length="84" mass="9446">MNALMLVNETIEALTRVDAERLEALAEAAMHPVSPPLAGERKEVMTRSRVLARMLGYTRHNLRLAGSRHLPGDERRSAWPPFRG</sequence>
<reference evidence="1 2" key="1">
    <citation type="submission" date="2018-08" db="EMBL/GenBank/DDBJ databases">
        <title>Acidipila sp. 4G-K13, an acidobacterium isolated from forest soil.</title>
        <authorList>
            <person name="Gao Z.-H."/>
            <person name="Qiu L.-H."/>
        </authorList>
    </citation>
    <scope>NUCLEOTIDE SEQUENCE [LARGE SCALE GENOMIC DNA]</scope>
    <source>
        <strain evidence="1 2">4G-K13</strain>
    </source>
</reference>
<organism evidence="1 2">
    <name type="scientific">Paracidobacterium acidisoli</name>
    <dbReference type="NCBI Taxonomy" id="2303751"/>
    <lineage>
        <taxon>Bacteria</taxon>
        <taxon>Pseudomonadati</taxon>
        <taxon>Acidobacteriota</taxon>
        <taxon>Terriglobia</taxon>
        <taxon>Terriglobales</taxon>
        <taxon>Acidobacteriaceae</taxon>
        <taxon>Paracidobacterium</taxon>
    </lineage>
</organism>
<evidence type="ECO:0000313" key="1">
    <source>
        <dbReference type="EMBL" id="RFU17445.1"/>
    </source>
</evidence>
<keyword evidence="2" id="KW-1185">Reference proteome</keyword>
<proteinExistence type="predicted"/>
<dbReference type="RefSeq" id="WP_117298194.1">
    <property type="nucleotide sequence ID" value="NZ_QVQT02000002.1"/>
</dbReference>